<evidence type="ECO:0000313" key="3">
    <source>
        <dbReference type="Proteomes" id="UP000054321"/>
    </source>
</evidence>
<evidence type="ECO:0000256" key="1">
    <source>
        <dbReference type="SAM" id="MobiDB-lite"/>
    </source>
</evidence>
<organism evidence="2 3">
    <name type="scientific">Oidiodendron maius (strain Zn)</name>
    <dbReference type="NCBI Taxonomy" id="913774"/>
    <lineage>
        <taxon>Eukaryota</taxon>
        <taxon>Fungi</taxon>
        <taxon>Dikarya</taxon>
        <taxon>Ascomycota</taxon>
        <taxon>Pezizomycotina</taxon>
        <taxon>Leotiomycetes</taxon>
        <taxon>Leotiomycetes incertae sedis</taxon>
        <taxon>Myxotrichaceae</taxon>
        <taxon>Oidiodendron</taxon>
    </lineage>
</organism>
<dbReference type="EMBL" id="KN832883">
    <property type="protein sequence ID" value="KIM96863.1"/>
    <property type="molecule type" value="Genomic_DNA"/>
</dbReference>
<reference evidence="2 3" key="1">
    <citation type="submission" date="2014-04" db="EMBL/GenBank/DDBJ databases">
        <authorList>
            <consortium name="DOE Joint Genome Institute"/>
            <person name="Kuo A."/>
            <person name="Martino E."/>
            <person name="Perotto S."/>
            <person name="Kohler A."/>
            <person name="Nagy L.G."/>
            <person name="Floudas D."/>
            <person name="Copeland A."/>
            <person name="Barry K.W."/>
            <person name="Cichocki N."/>
            <person name="Veneault-Fourrey C."/>
            <person name="LaButti K."/>
            <person name="Lindquist E.A."/>
            <person name="Lipzen A."/>
            <person name="Lundell T."/>
            <person name="Morin E."/>
            <person name="Murat C."/>
            <person name="Sun H."/>
            <person name="Tunlid A."/>
            <person name="Henrissat B."/>
            <person name="Grigoriev I.V."/>
            <person name="Hibbett D.S."/>
            <person name="Martin F."/>
            <person name="Nordberg H.P."/>
            <person name="Cantor M.N."/>
            <person name="Hua S.X."/>
        </authorList>
    </citation>
    <scope>NUCLEOTIDE SEQUENCE [LARGE SCALE GENOMIC DNA]</scope>
    <source>
        <strain evidence="2 3">Zn</strain>
    </source>
</reference>
<feature type="region of interest" description="Disordered" evidence="1">
    <location>
        <begin position="1"/>
        <end position="23"/>
    </location>
</feature>
<name>A0A0C3CD30_OIDMZ</name>
<accession>A0A0C3CD30</accession>
<dbReference type="InParanoid" id="A0A0C3CD30"/>
<evidence type="ECO:0000313" key="2">
    <source>
        <dbReference type="EMBL" id="KIM96863.1"/>
    </source>
</evidence>
<sequence>MEPAKKHVISGLHWSESSGSGTREVSITNPLFSASVQLSSVVESDESPMLIYS</sequence>
<dbReference type="Proteomes" id="UP000054321">
    <property type="component" value="Unassembled WGS sequence"/>
</dbReference>
<protein>
    <submittedName>
        <fullName evidence="2">Uncharacterized protein</fullName>
    </submittedName>
</protein>
<dbReference type="AlphaFoldDB" id="A0A0C3CD30"/>
<reference evidence="3" key="2">
    <citation type="submission" date="2015-01" db="EMBL/GenBank/DDBJ databases">
        <title>Evolutionary Origins and Diversification of the Mycorrhizal Mutualists.</title>
        <authorList>
            <consortium name="DOE Joint Genome Institute"/>
            <consortium name="Mycorrhizal Genomics Consortium"/>
            <person name="Kohler A."/>
            <person name="Kuo A."/>
            <person name="Nagy L.G."/>
            <person name="Floudas D."/>
            <person name="Copeland A."/>
            <person name="Barry K.W."/>
            <person name="Cichocki N."/>
            <person name="Veneault-Fourrey C."/>
            <person name="LaButti K."/>
            <person name="Lindquist E.A."/>
            <person name="Lipzen A."/>
            <person name="Lundell T."/>
            <person name="Morin E."/>
            <person name="Murat C."/>
            <person name="Riley R."/>
            <person name="Ohm R."/>
            <person name="Sun H."/>
            <person name="Tunlid A."/>
            <person name="Henrissat B."/>
            <person name="Grigoriev I.V."/>
            <person name="Hibbett D.S."/>
            <person name="Martin F."/>
        </authorList>
    </citation>
    <scope>NUCLEOTIDE SEQUENCE [LARGE SCALE GENOMIC DNA]</scope>
    <source>
        <strain evidence="3">Zn</strain>
    </source>
</reference>
<keyword evidence="3" id="KW-1185">Reference proteome</keyword>
<proteinExistence type="predicted"/>
<gene>
    <name evidence="2" type="ORF">OIDMADRAFT_20666</name>
</gene>
<dbReference type="HOGENOM" id="CLU_3069296_0_0_1"/>